<dbReference type="InterPro" id="IPR056744">
    <property type="entry name" value="TRM5/TYW2-like_N"/>
</dbReference>
<comment type="similarity">
    <text evidence="1">Belongs to the class I-like SAM-binding methyltransferase superfamily. TRM5/TYW2 family.</text>
</comment>
<dbReference type="FunFam" id="3.30.300.110:FF:000001">
    <property type="entry name" value="tRNA (guanine(37)-N1)-methyltransferase"/>
    <property type="match status" value="1"/>
</dbReference>
<dbReference type="Gene3D" id="3.40.50.150">
    <property type="entry name" value="Vaccinia Virus protein VP39"/>
    <property type="match status" value="1"/>
</dbReference>
<dbReference type="HAMAP" id="MF_03152">
    <property type="entry name" value="TRM5"/>
    <property type="match status" value="1"/>
</dbReference>
<name>A0A6S8SY41_9STRA</name>
<evidence type="ECO:0000256" key="10">
    <source>
        <dbReference type="HAMAP-Rule" id="MF_03152"/>
    </source>
</evidence>
<dbReference type="PANTHER" id="PTHR23245:SF36">
    <property type="entry name" value="TRNA (GUANINE(37)-N1)-METHYLTRANSFERASE"/>
    <property type="match status" value="1"/>
</dbReference>
<dbReference type="GO" id="GO:0005634">
    <property type="term" value="C:nucleus"/>
    <property type="evidence" value="ECO:0007669"/>
    <property type="project" value="UniProtKB-SubCell"/>
</dbReference>
<keyword evidence="3 10" id="KW-0489">Methyltransferase</keyword>
<dbReference type="Pfam" id="PF25133">
    <property type="entry name" value="TYW2_N_2"/>
    <property type="match status" value="1"/>
</dbReference>
<keyword evidence="7 10" id="KW-0496">Mitochondrion</keyword>
<evidence type="ECO:0000256" key="9">
    <source>
        <dbReference type="ARBA" id="ARBA00047783"/>
    </source>
</evidence>
<dbReference type="GO" id="GO:0002939">
    <property type="term" value="P:tRNA N1-guanine methylation"/>
    <property type="evidence" value="ECO:0007669"/>
    <property type="project" value="TreeGrafter"/>
</dbReference>
<feature type="binding site" evidence="10">
    <location>
        <begin position="319"/>
        <end position="320"/>
    </location>
    <ligand>
        <name>S-adenosyl-L-methionine</name>
        <dbReference type="ChEBI" id="CHEBI:59789"/>
    </ligand>
</feature>
<dbReference type="Pfam" id="PF02475">
    <property type="entry name" value="TRM5-TYW2_MTfase"/>
    <property type="match status" value="1"/>
</dbReference>
<evidence type="ECO:0000313" key="12">
    <source>
        <dbReference type="EMBL" id="CAE0460053.1"/>
    </source>
</evidence>
<evidence type="ECO:0000256" key="6">
    <source>
        <dbReference type="ARBA" id="ARBA00022694"/>
    </source>
</evidence>
<protein>
    <recommendedName>
        <fullName evidence="10">tRNA (guanine(37)-N1)-methyltransferase</fullName>
        <ecNumber evidence="10">2.1.1.228</ecNumber>
    </recommendedName>
    <alternativeName>
        <fullName evidence="10">M1G-methyltransferase</fullName>
    </alternativeName>
    <alternativeName>
        <fullName evidence="10">tRNA [GM37] methyltransferase</fullName>
    </alternativeName>
    <alternativeName>
        <fullName evidence="10">tRNA methyltransferase 5 homolog</fullName>
    </alternativeName>
</protein>
<comment type="similarity">
    <text evidence="10">Belongs to the TRM5 / TYW2 family.</text>
</comment>
<dbReference type="InterPro" id="IPR030382">
    <property type="entry name" value="MeTrfase_TRM5/TYW2"/>
</dbReference>
<proteinExistence type="inferred from homology"/>
<dbReference type="PANTHER" id="PTHR23245">
    <property type="entry name" value="TRNA METHYLTRANSFERASE"/>
    <property type="match status" value="1"/>
</dbReference>
<dbReference type="AlphaFoldDB" id="A0A6S8SY41"/>
<organism evidence="12">
    <name type="scientific">Chaetoceros debilis</name>
    <dbReference type="NCBI Taxonomy" id="122233"/>
    <lineage>
        <taxon>Eukaryota</taxon>
        <taxon>Sar</taxon>
        <taxon>Stramenopiles</taxon>
        <taxon>Ochrophyta</taxon>
        <taxon>Bacillariophyta</taxon>
        <taxon>Coscinodiscophyceae</taxon>
        <taxon>Chaetocerotophycidae</taxon>
        <taxon>Chaetocerotales</taxon>
        <taxon>Chaetocerotaceae</taxon>
        <taxon>Chaetoceros</taxon>
    </lineage>
</organism>
<gene>
    <name evidence="12" type="ORF">CDEB00056_LOCUS4894</name>
    <name evidence="13" type="ORF">CDEB00056_LOCUS4895</name>
</gene>
<dbReference type="SUPFAM" id="SSF53335">
    <property type="entry name" value="S-adenosyl-L-methionine-dependent methyltransferases"/>
    <property type="match status" value="1"/>
</dbReference>
<comment type="subunit">
    <text evidence="10">Monomer.</text>
</comment>
<comment type="catalytic activity">
    <reaction evidence="9 10">
        <text>guanosine(37) in tRNA + S-adenosyl-L-methionine = N(1)-methylguanosine(37) in tRNA + S-adenosyl-L-homocysteine + H(+)</text>
        <dbReference type="Rhea" id="RHEA:36899"/>
        <dbReference type="Rhea" id="RHEA-COMP:10145"/>
        <dbReference type="Rhea" id="RHEA-COMP:10147"/>
        <dbReference type="ChEBI" id="CHEBI:15378"/>
        <dbReference type="ChEBI" id="CHEBI:57856"/>
        <dbReference type="ChEBI" id="CHEBI:59789"/>
        <dbReference type="ChEBI" id="CHEBI:73542"/>
        <dbReference type="ChEBI" id="CHEBI:74269"/>
        <dbReference type="EC" id="2.1.1.228"/>
    </reaction>
</comment>
<evidence type="ECO:0000256" key="4">
    <source>
        <dbReference type="ARBA" id="ARBA00022679"/>
    </source>
</evidence>
<evidence type="ECO:0000256" key="2">
    <source>
        <dbReference type="ARBA" id="ARBA00022490"/>
    </source>
</evidence>
<comment type="function">
    <text evidence="10">Specifically methylates the N1 position of guanosine-37 in various cytoplasmic and mitochondrial tRNAs. Methylation is not dependent on the nature of the nucleoside 5' of the target nucleoside. This is the first step in the biosynthesis of wybutosine (yW), a modified base adjacent to the anticodon of tRNAs and required for accurate decoding.</text>
</comment>
<dbReference type="EC" id="2.1.1.228" evidence="10"/>
<feature type="binding site" evidence="10">
    <location>
        <position position="367"/>
    </location>
    <ligand>
        <name>S-adenosyl-L-methionine</name>
        <dbReference type="ChEBI" id="CHEBI:59789"/>
    </ligand>
</feature>
<dbReference type="EMBL" id="HBIO01006656">
    <property type="protein sequence ID" value="CAE0460053.1"/>
    <property type="molecule type" value="Transcribed_RNA"/>
</dbReference>
<keyword evidence="5 10" id="KW-0949">S-adenosyl-L-methionine</keyword>
<keyword evidence="6 10" id="KW-0819">tRNA processing</keyword>
<sequence length="487" mass="55565">MKLSKHITMNSISPTLPISVPQNTKEAYPISVLENVKQKLETRVTHPAIIIPSPLTAKLRNVLKGLLMNKPKLRDIYPLEAGDAMPGIDPKTERKIVLSDKVENIFANPLVKTILDDRENPSVRKSSYDVILGYGHLTVDEVLSKVLPKELSEIPSSFEVVGHLAHMNLRQEYYPFKKIIGRVVLDKNKGIQVCVNKTGTIQNEFRTFPMETLADDRKLKTRNDSLGLLVEVKEDGCRFQLDFEKVYWNSRLQFEHRRIVHYITGKERPTNLKKRCKDNKEEKEKLPEKIIVADACAGIGPFAVPLTSQYENVEVHANDLNPVSYDYLQKNAKLNKCANLKTYNMDGRYFLRKLDEENIHYDHVLMNLPAIAPEFLDVFRGWKVDRKKRPMIHVHCFGSKIKGDIEVVERCSVSLGCKLDWSKDEVSVHEVRNVSPKKNMYCVSFRLPDGVKHVDPIIKFGDIVAKDDANDDCDGAIEPATKKPRLS</sequence>
<evidence type="ECO:0000256" key="5">
    <source>
        <dbReference type="ARBA" id="ARBA00022691"/>
    </source>
</evidence>
<keyword evidence="8 10" id="KW-0539">Nucleus</keyword>
<evidence type="ECO:0000256" key="3">
    <source>
        <dbReference type="ARBA" id="ARBA00022603"/>
    </source>
</evidence>
<feature type="domain" description="SAM-dependent methyltransferase TRM5/TYW2-type" evidence="11">
    <location>
        <begin position="158"/>
        <end position="449"/>
    </location>
</feature>
<evidence type="ECO:0000256" key="7">
    <source>
        <dbReference type="ARBA" id="ARBA00023128"/>
    </source>
</evidence>
<dbReference type="EMBL" id="HBIO01006657">
    <property type="protein sequence ID" value="CAE0460054.1"/>
    <property type="molecule type" value="Transcribed_RNA"/>
</dbReference>
<comment type="subcellular location">
    <subcellularLocation>
        <location evidence="10">Mitochondrion matrix</location>
    </subcellularLocation>
    <subcellularLocation>
        <location evidence="10">Nucleus</location>
    </subcellularLocation>
    <subcellularLocation>
        <location evidence="10">Cytoplasm</location>
    </subcellularLocation>
    <text evidence="10">Predominantly in the mitochondria and in the nucleus.</text>
</comment>
<dbReference type="Gene3D" id="3.30.300.110">
    <property type="entry name" value="Met-10+ protein-like domains"/>
    <property type="match status" value="1"/>
</dbReference>
<dbReference type="GO" id="GO:0070901">
    <property type="term" value="P:mitochondrial tRNA methylation"/>
    <property type="evidence" value="ECO:0007669"/>
    <property type="project" value="UniProtKB-ARBA"/>
</dbReference>
<evidence type="ECO:0000256" key="8">
    <source>
        <dbReference type="ARBA" id="ARBA00023242"/>
    </source>
</evidence>
<reference evidence="12" key="1">
    <citation type="submission" date="2021-01" db="EMBL/GenBank/DDBJ databases">
        <authorList>
            <person name="Corre E."/>
            <person name="Pelletier E."/>
            <person name="Niang G."/>
            <person name="Scheremetjew M."/>
            <person name="Finn R."/>
            <person name="Kale V."/>
            <person name="Holt S."/>
            <person name="Cochrane G."/>
            <person name="Meng A."/>
            <person name="Brown T."/>
            <person name="Cohen L."/>
        </authorList>
    </citation>
    <scope>NUCLEOTIDE SEQUENCE</scope>
    <source>
        <strain evidence="12">MM31A-1</strain>
    </source>
</reference>
<accession>A0A6S8SY41</accession>
<evidence type="ECO:0000256" key="1">
    <source>
        <dbReference type="ARBA" id="ARBA00009775"/>
    </source>
</evidence>
<feature type="binding site" evidence="10">
    <location>
        <position position="256"/>
    </location>
    <ligand>
        <name>S-adenosyl-L-methionine</name>
        <dbReference type="ChEBI" id="CHEBI:59789"/>
    </ligand>
</feature>
<evidence type="ECO:0000259" key="11">
    <source>
        <dbReference type="PROSITE" id="PS51684"/>
    </source>
</evidence>
<dbReference type="PROSITE" id="PS51684">
    <property type="entry name" value="SAM_MT_TRM5_TYW2"/>
    <property type="match status" value="1"/>
</dbReference>
<dbReference type="InterPro" id="IPR056743">
    <property type="entry name" value="TRM5-TYW2-like_MTfase"/>
</dbReference>
<keyword evidence="4 10" id="KW-0808">Transferase</keyword>
<dbReference type="GO" id="GO:0052906">
    <property type="term" value="F:tRNA (guanine(37)-N1)-methyltransferase activity"/>
    <property type="evidence" value="ECO:0007669"/>
    <property type="project" value="UniProtKB-UniRule"/>
</dbReference>
<dbReference type="InterPro" id="IPR029063">
    <property type="entry name" value="SAM-dependent_MTases_sf"/>
</dbReference>
<evidence type="ECO:0000313" key="13">
    <source>
        <dbReference type="EMBL" id="CAE0460054.1"/>
    </source>
</evidence>
<keyword evidence="2 10" id="KW-0963">Cytoplasm</keyword>
<dbReference type="GO" id="GO:0005759">
    <property type="term" value="C:mitochondrial matrix"/>
    <property type="evidence" value="ECO:0007669"/>
    <property type="project" value="UniProtKB-SubCell"/>
</dbReference>
<feature type="binding site" evidence="10">
    <location>
        <begin position="346"/>
        <end position="347"/>
    </location>
    <ligand>
        <name>S-adenosyl-L-methionine</name>
        <dbReference type="ChEBI" id="CHEBI:59789"/>
    </ligand>
</feature>
<dbReference type="InterPro" id="IPR025792">
    <property type="entry name" value="tRNA_Gua_MeTrfase_euk"/>
</dbReference>